<accession>A0A1Z1WFM7</accession>
<dbReference type="eggNOG" id="COG3832">
    <property type="taxonomic scope" value="Bacteria"/>
</dbReference>
<gene>
    <name evidence="3" type="ORF">SMD44_04696</name>
</gene>
<keyword evidence="4" id="KW-1185">Reference proteome</keyword>
<proteinExistence type="inferred from homology"/>
<dbReference type="Gene3D" id="3.30.530.20">
    <property type="match status" value="1"/>
</dbReference>
<dbReference type="SUPFAM" id="SSF55961">
    <property type="entry name" value="Bet v1-like"/>
    <property type="match status" value="1"/>
</dbReference>
<protein>
    <submittedName>
        <fullName evidence="3">Polyketide cyclase</fullName>
    </submittedName>
</protein>
<reference evidence="3 4" key="1">
    <citation type="submission" date="2017-05" db="EMBL/GenBank/DDBJ databases">
        <title>Streptomyces alboflavus Genome sequencing and assembly.</title>
        <authorList>
            <person name="Wang Y."/>
            <person name="Du B."/>
            <person name="Ding Y."/>
            <person name="Liu H."/>
            <person name="Hou Q."/>
            <person name="Liu K."/>
            <person name="Wang C."/>
            <person name="Yao L."/>
        </authorList>
    </citation>
    <scope>NUCLEOTIDE SEQUENCE [LARGE SCALE GENOMIC DNA]</scope>
    <source>
        <strain evidence="3 4">MDJK44</strain>
    </source>
</reference>
<dbReference type="KEGG" id="salf:SMD44_04696"/>
<sequence>MSDAGNSTHAPHTPPDRIDLIDRIERETLIAASLDRVWSLVTEPGFWVADKASLAGTTAREGESTLARNPEYGDYPVRVEKVEPQTYVAYRWASAFPGEELRADNSTLVEFTLTPEGDKTRLRVVESGFAALAGSEELRAQAVRDNTGGWPQELDALKQRAEQPTA</sequence>
<evidence type="ECO:0000313" key="3">
    <source>
        <dbReference type="EMBL" id="ARX85237.1"/>
    </source>
</evidence>
<dbReference type="STRING" id="67267.GCA_000716675_02159"/>
<dbReference type="Pfam" id="PF08327">
    <property type="entry name" value="AHSA1"/>
    <property type="match status" value="1"/>
</dbReference>
<dbReference type="EMBL" id="CP021748">
    <property type="protein sequence ID" value="ARX85237.1"/>
    <property type="molecule type" value="Genomic_DNA"/>
</dbReference>
<feature type="domain" description="Activator of Hsp90 ATPase homologue 1/2-like C-terminal" evidence="2">
    <location>
        <begin position="32"/>
        <end position="161"/>
    </location>
</feature>
<dbReference type="InterPro" id="IPR013538">
    <property type="entry name" value="ASHA1/2-like_C"/>
</dbReference>
<name>A0A1Z1WFM7_9ACTN</name>
<evidence type="ECO:0000259" key="2">
    <source>
        <dbReference type="Pfam" id="PF08327"/>
    </source>
</evidence>
<comment type="similarity">
    <text evidence="1">Belongs to the AHA1 family.</text>
</comment>
<dbReference type="OrthoDB" id="9803476at2"/>
<organism evidence="3 4">
    <name type="scientific">Streptomyces alboflavus</name>
    <dbReference type="NCBI Taxonomy" id="67267"/>
    <lineage>
        <taxon>Bacteria</taxon>
        <taxon>Bacillati</taxon>
        <taxon>Actinomycetota</taxon>
        <taxon>Actinomycetes</taxon>
        <taxon>Kitasatosporales</taxon>
        <taxon>Streptomycetaceae</taxon>
        <taxon>Streptomyces</taxon>
    </lineage>
</organism>
<evidence type="ECO:0000256" key="1">
    <source>
        <dbReference type="ARBA" id="ARBA00006817"/>
    </source>
</evidence>
<evidence type="ECO:0000313" key="4">
    <source>
        <dbReference type="Proteomes" id="UP000195880"/>
    </source>
</evidence>
<dbReference type="Proteomes" id="UP000195880">
    <property type="component" value="Chromosome"/>
</dbReference>
<dbReference type="AlphaFoldDB" id="A0A1Z1WFM7"/>
<dbReference type="RefSeq" id="WP_087885174.1">
    <property type="nucleotide sequence ID" value="NZ_CP021748.1"/>
</dbReference>
<dbReference type="InterPro" id="IPR023393">
    <property type="entry name" value="START-like_dom_sf"/>
</dbReference>